<protein>
    <submittedName>
        <fullName evidence="1">Uncharacterized protein</fullName>
    </submittedName>
</protein>
<proteinExistence type="predicted"/>
<dbReference type="OrthoDB" id="5334176at2"/>
<sequence>MKEINIKDLQINFEISQILDFINEKKEFEIDIFGTVSEKNSTSKKRPLVFQGQIESNSMFDLPQIIANGFGQNYKPQVNANSCTLIPVGAWQTIIDLNQSRMSYFDHQTDGVEVFEDKVLENIGWHAIPFNINYRQISVFLEASCEGTFVFYDNGMHFNGFVILDDIDDAKEKMTAFVVNEINKKIVNGEIDTNDLDDDQEESLAFFNIKGEMWKS</sequence>
<accession>A0A4Q0XT71</accession>
<dbReference type="AlphaFoldDB" id="A0A4Q0XT71"/>
<organism evidence="1 2">
    <name type="scientific">Candidatus Marinarcus aquaticus</name>
    <dbReference type="NCBI Taxonomy" id="2044504"/>
    <lineage>
        <taxon>Bacteria</taxon>
        <taxon>Pseudomonadati</taxon>
        <taxon>Campylobacterota</taxon>
        <taxon>Epsilonproteobacteria</taxon>
        <taxon>Campylobacterales</taxon>
        <taxon>Arcobacteraceae</taxon>
        <taxon>Candidatus Marinarcus</taxon>
    </lineage>
</organism>
<reference evidence="1 2" key="1">
    <citation type="submission" date="2017-10" db="EMBL/GenBank/DDBJ databases">
        <title>Genomics of the genus Arcobacter.</title>
        <authorList>
            <person name="Perez-Cataluna A."/>
            <person name="Figueras M.J."/>
        </authorList>
    </citation>
    <scope>NUCLEOTIDE SEQUENCE [LARGE SCALE GENOMIC DNA]</scope>
    <source>
        <strain evidence="1 2">CECT 8987</strain>
    </source>
</reference>
<evidence type="ECO:0000313" key="1">
    <source>
        <dbReference type="EMBL" id="RXJ60767.1"/>
    </source>
</evidence>
<dbReference type="EMBL" id="PDKN01000001">
    <property type="protein sequence ID" value="RXJ60767.1"/>
    <property type="molecule type" value="Genomic_DNA"/>
</dbReference>
<name>A0A4Q0XT71_9BACT</name>
<gene>
    <name evidence="1" type="ORF">CRV04_01770</name>
</gene>
<dbReference type="RefSeq" id="WP_128994901.1">
    <property type="nucleotide sequence ID" value="NZ_PDKN01000001.1"/>
</dbReference>
<keyword evidence="2" id="KW-1185">Reference proteome</keyword>
<comment type="caution">
    <text evidence="1">The sequence shown here is derived from an EMBL/GenBank/DDBJ whole genome shotgun (WGS) entry which is preliminary data.</text>
</comment>
<evidence type="ECO:0000313" key="2">
    <source>
        <dbReference type="Proteomes" id="UP000290657"/>
    </source>
</evidence>
<dbReference type="Proteomes" id="UP000290657">
    <property type="component" value="Unassembled WGS sequence"/>
</dbReference>